<dbReference type="EMBL" id="CAKASE010000045">
    <property type="protein sequence ID" value="CAG9560103.1"/>
    <property type="molecule type" value="Genomic_DNA"/>
</dbReference>
<organism evidence="1 2">
    <name type="scientific">Danaus chrysippus</name>
    <name type="common">African queen</name>
    <dbReference type="NCBI Taxonomy" id="151541"/>
    <lineage>
        <taxon>Eukaryota</taxon>
        <taxon>Metazoa</taxon>
        <taxon>Ecdysozoa</taxon>
        <taxon>Arthropoda</taxon>
        <taxon>Hexapoda</taxon>
        <taxon>Insecta</taxon>
        <taxon>Pterygota</taxon>
        <taxon>Neoptera</taxon>
        <taxon>Endopterygota</taxon>
        <taxon>Lepidoptera</taxon>
        <taxon>Glossata</taxon>
        <taxon>Ditrysia</taxon>
        <taxon>Papilionoidea</taxon>
        <taxon>Nymphalidae</taxon>
        <taxon>Danainae</taxon>
        <taxon>Danaini</taxon>
        <taxon>Danaina</taxon>
        <taxon>Danaus</taxon>
        <taxon>Anosia</taxon>
    </lineage>
</organism>
<name>A0A8J2QEI0_9NEOP</name>
<reference evidence="1" key="1">
    <citation type="submission" date="2021-09" db="EMBL/GenBank/DDBJ databases">
        <authorList>
            <person name="Martin H S."/>
        </authorList>
    </citation>
    <scope>NUCLEOTIDE SEQUENCE</scope>
</reference>
<accession>A0A8J2QEI0</accession>
<protein>
    <submittedName>
        <fullName evidence="1">(African queen) hypothetical protein</fullName>
    </submittedName>
</protein>
<evidence type="ECO:0000313" key="2">
    <source>
        <dbReference type="Proteomes" id="UP000789524"/>
    </source>
</evidence>
<comment type="caution">
    <text evidence="1">The sequence shown here is derived from an EMBL/GenBank/DDBJ whole genome shotgun (WGS) entry which is preliminary data.</text>
</comment>
<sequence length="103" mass="11724">MTGLLSDDRKRSYVPRGECYESERESVGRNGLLLTVDDYCRAASELDIESVTSFDTLHRGDGRKNYWDGVGTRPSIELSLRCEGILVSRDGNFEHSKKYESDR</sequence>
<dbReference type="AlphaFoldDB" id="A0A8J2QEI0"/>
<keyword evidence="2" id="KW-1185">Reference proteome</keyword>
<dbReference type="Proteomes" id="UP000789524">
    <property type="component" value="Unassembled WGS sequence"/>
</dbReference>
<proteinExistence type="predicted"/>
<evidence type="ECO:0000313" key="1">
    <source>
        <dbReference type="EMBL" id="CAG9560103.1"/>
    </source>
</evidence>
<gene>
    <name evidence="1" type="ORF">DCHRY22_LOCUS1827</name>
</gene>